<dbReference type="Proteomes" id="UP000831880">
    <property type="component" value="Chromosome"/>
</dbReference>
<evidence type="ECO:0000313" key="8">
    <source>
        <dbReference type="EMBL" id="UOQ94604.1"/>
    </source>
</evidence>
<keyword evidence="4 6" id="KW-1133">Transmembrane helix</keyword>
<evidence type="ECO:0000256" key="2">
    <source>
        <dbReference type="ARBA" id="ARBA00022448"/>
    </source>
</evidence>
<feature type="domain" description="Major facilitator superfamily (MFS) profile" evidence="7">
    <location>
        <begin position="5"/>
        <end position="408"/>
    </location>
</feature>
<name>A0ABY4H3B1_9BACI</name>
<feature type="transmembrane region" description="Helical" evidence="6">
    <location>
        <begin position="379"/>
        <end position="403"/>
    </location>
</feature>
<keyword evidence="3 6" id="KW-0812">Transmembrane</keyword>
<sequence length="421" mass="45764">MRWVVLVLLFFGMIINFADKSIIGLAAVPIMEDLNLSYAEWGLVGSAYYWLYPVTGIVGAAIGDRFGAKKVLGVIMLVWAVLQFGVLAVAALPLLVVYRILLGAFEGPFSPIAYSHANKWFPPKLRGFANSVVVSGGTVGAMIVAPVLVALISIFGWKIAFACLGATSIVWAIAFQFLTKENPVKAYEQTKKKKKAKLEKLKLKDFGRLLVSPPALFTTLAYFSTYILVVWIAVWLPVYLVEVVGMSQGQMGYGVMIIGIASVLIYMGVSTLSDRMFKKNQNWRISRVYVVGTSMIIGAICLASIMIFQHPVWVVAAMCIAKGLTYAILPIGPTIMINELPERGGLMTSILTSSGNIAGIVAPLITGFILNLAGADEILGYNLSVLFMAILVFIFAILFLTLVKPTIRKQEESLESQASGN</sequence>
<dbReference type="Gene3D" id="1.20.1250.20">
    <property type="entry name" value="MFS general substrate transporter like domains"/>
    <property type="match status" value="2"/>
</dbReference>
<evidence type="ECO:0000256" key="6">
    <source>
        <dbReference type="SAM" id="Phobius"/>
    </source>
</evidence>
<feature type="transmembrane region" description="Helical" evidence="6">
    <location>
        <begin position="127"/>
        <end position="153"/>
    </location>
</feature>
<dbReference type="InterPro" id="IPR050382">
    <property type="entry name" value="MFS_Na/Anion_cotransporter"/>
</dbReference>
<dbReference type="EMBL" id="CP095074">
    <property type="protein sequence ID" value="UOQ94604.1"/>
    <property type="molecule type" value="Genomic_DNA"/>
</dbReference>
<keyword evidence="5 6" id="KW-0472">Membrane</keyword>
<dbReference type="PANTHER" id="PTHR11662:SF450">
    <property type="entry name" value="BLR1003 PROTEIN"/>
    <property type="match status" value="1"/>
</dbReference>
<dbReference type="SUPFAM" id="SSF103473">
    <property type="entry name" value="MFS general substrate transporter"/>
    <property type="match status" value="1"/>
</dbReference>
<feature type="transmembrane region" description="Helical" evidence="6">
    <location>
        <begin position="42"/>
        <end position="62"/>
    </location>
</feature>
<proteinExistence type="predicted"/>
<feature type="transmembrane region" description="Helical" evidence="6">
    <location>
        <begin position="250"/>
        <end position="267"/>
    </location>
</feature>
<evidence type="ECO:0000256" key="5">
    <source>
        <dbReference type="ARBA" id="ARBA00023136"/>
    </source>
</evidence>
<feature type="transmembrane region" description="Helical" evidence="6">
    <location>
        <begin position="349"/>
        <end position="373"/>
    </location>
</feature>
<dbReference type="InterPro" id="IPR011701">
    <property type="entry name" value="MFS"/>
</dbReference>
<accession>A0ABY4H3B1</accession>
<organism evidence="8 9">
    <name type="scientific">Halobacillus shinanisalinarum</name>
    <dbReference type="NCBI Taxonomy" id="2932258"/>
    <lineage>
        <taxon>Bacteria</taxon>
        <taxon>Bacillati</taxon>
        <taxon>Bacillota</taxon>
        <taxon>Bacilli</taxon>
        <taxon>Bacillales</taxon>
        <taxon>Bacillaceae</taxon>
        <taxon>Halobacillus</taxon>
    </lineage>
</organism>
<evidence type="ECO:0000259" key="7">
    <source>
        <dbReference type="PROSITE" id="PS50850"/>
    </source>
</evidence>
<protein>
    <submittedName>
        <fullName evidence="8">MFS transporter</fullName>
    </submittedName>
</protein>
<keyword evidence="2" id="KW-0813">Transport</keyword>
<reference evidence="8 9" key="1">
    <citation type="submission" date="2022-04" db="EMBL/GenBank/DDBJ databases">
        <title>Halobacillus sp. isolated from saltern.</title>
        <authorList>
            <person name="Won M."/>
            <person name="Lee C.-M."/>
            <person name="Woen H.-Y."/>
            <person name="Kwon S.-W."/>
        </authorList>
    </citation>
    <scope>NUCLEOTIDE SEQUENCE [LARGE SCALE GENOMIC DNA]</scope>
    <source>
        <strain evidence="8 9">SSTM10-2</strain>
    </source>
</reference>
<keyword evidence="9" id="KW-1185">Reference proteome</keyword>
<dbReference type="PANTHER" id="PTHR11662">
    <property type="entry name" value="SOLUTE CARRIER FAMILY 17"/>
    <property type="match status" value="1"/>
</dbReference>
<evidence type="ECO:0000313" key="9">
    <source>
        <dbReference type="Proteomes" id="UP000831880"/>
    </source>
</evidence>
<dbReference type="RefSeq" id="WP_244754447.1">
    <property type="nucleotide sequence ID" value="NZ_CP095074.1"/>
</dbReference>
<feature type="transmembrane region" description="Helical" evidence="6">
    <location>
        <begin position="209"/>
        <end position="238"/>
    </location>
</feature>
<evidence type="ECO:0000256" key="3">
    <source>
        <dbReference type="ARBA" id="ARBA00022692"/>
    </source>
</evidence>
<feature type="transmembrane region" description="Helical" evidence="6">
    <location>
        <begin position="288"/>
        <end position="308"/>
    </location>
</feature>
<dbReference type="InterPro" id="IPR036259">
    <property type="entry name" value="MFS_trans_sf"/>
</dbReference>
<gene>
    <name evidence="8" type="ORF">MUO14_06545</name>
</gene>
<evidence type="ECO:0000256" key="4">
    <source>
        <dbReference type="ARBA" id="ARBA00022989"/>
    </source>
</evidence>
<evidence type="ECO:0000256" key="1">
    <source>
        <dbReference type="ARBA" id="ARBA00004651"/>
    </source>
</evidence>
<dbReference type="Pfam" id="PF07690">
    <property type="entry name" value="MFS_1"/>
    <property type="match status" value="2"/>
</dbReference>
<feature type="transmembrane region" description="Helical" evidence="6">
    <location>
        <begin position="314"/>
        <end position="337"/>
    </location>
</feature>
<dbReference type="PROSITE" id="PS50850">
    <property type="entry name" value="MFS"/>
    <property type="match status" value="1"/>
</dbReference>
<dbReference type="InterPro" id="IPR020846">
    <property type="entry name" value="MFS_dom"/>
</dbReference>
<comment type="subcellular location">
    <subcellularLocation>
        <location evidence="1">Cell membrane</location>
        <topology evidence="1">Multi-pass membrane protein</topology>
    </subcellularLocation>
</comment>
<feature type="transmembrane region" description="Helical" evidence="6">
    <location>
        <begin position="96"/>
        <end position="115"/>
    </location>
</feature>
<feature type="transmembrane region" description="Helical" evidence="6">
    <location>
        <begin position="71"/>
        <end position="90"/>
    </location>
</feature>
<feature type="transmembrane region" description="Helical" evidence="6">
    <location>
        <begin position="159"/>
        <end position="178"/>
    </location>
</feature>